<dbReference type="EMBL" id="JACGWJ010000022">
    <property type="protein sequence ID" value="KAL0329033.1"/>
    <property type="molecule type" value="Genomic_DNA"/>
</dbReference>
<dbReference type="Gene3D" id="3.10.10.10">
    <property type="entry name" value="HIV Type 1 Reverse Transcriptase, subunit A, domain 1"/>
    <property type="match status" value="1"/>
</dbReference>
<comment type="caution">
    <text evidence="1">The sequence shown here is derived from an EMBL/GenBank/DDBJ whole genome shotgun (WGS) entry which is preliminary data.</text>
</comment>
<sequence>MPKRFLSLPLIDQLVDSTSGHELQSLMKASLGYHQIMLNLNDPKQASFITSGGTPLLHCYAFGLKNA</sequence>
<dbReference type="AlphaFoldDB" id="A0AAW2MF82"/>
<dbReference type="InterPro" id="IPR043502">
    <property type="entry name" value="DNA/RNA_pol_sf"/>
</dbReference>
<feature type="non-terminal residue" evidence="1">
    <location>
        <position position="67"/>
    </location>
</feature>
<accession>A0AAW2MF82</accession>
<reference evidence="1" key="2">
    <citation type="journal article" date="2024" name="Plant">
        <title>Genomic evolution and insights into agronomic trait innovations of Sesamum species.</title>
        <authorList>
            <person name="Miao H."/>
            <person name="Wang L."/>
            <person name="Qu L."/>
            <person name="Liu H."/>
            <person name="Sun Y."/>
            <person name="Le M."/>
            <person name="Wang Q."/>
            <person name="Wei S."/>
            <person name="Zheng Y."/>
            <person name="Lin W."/>
            <person name="Duan Y."/>
            <person name="Cao H."/>
            <person name="Xiong S."/>
            <person name="Wang X."/>
            <person name="Wei L."/>
            <person name="Li C."/>
            <person name="Ma Q."/>
            <person name="Ju M."/>
            <person name="Zhao R."/>
            <person name="Li G."/>
            <person name="Mu C."/>
            <person name="Tian Q."/>
            <person name="Mei H."/>
            <person name="Zhang T."/>
            <person name="Gao T."/>
            <person name="Zhang H."/>
        </authorList>
    </citation>
    <scope>NUCLEOTIDE SEQUENCE</scope>
    <source>
        <strain evidence="1">G02</strain>
    </source>
</reference>
<protein>
    <submittedName>
        <fullName evidence="1">Uncharacterized protein</fullName>
    </submittedName>
</protein>
<organism evidence="1">
    <name type="scientific">Sesamum radiatum</name>
    <name type="common">Black benniseed</name>
    <dbReference type="NCBI Taxonomy" id="300843"/>
    <lineage>
        <taxon>Eukaryota</taxon>
        <taxon>Viridiplantae</taxon>
        <taxon>Streptophyta</taxon>
        <taxon>Embryophyta</taxon>
        <taxon>Tracheophyta</taxon>
        <taxon>Spermatophyta</taxon>
        <taxon>Magnoliopsida</taxon>
        <taxon>eudicotyledons</taxon>
        <taxon>Gunneridae</taxon>
        <taxon>Pentapetalae</taxon>
        <taxon>asterids</taxon>
        <taxon>lamiids</taxon>
        <taxon>Lamiales</taxon>
        <taxon>Pedaliaceae</taxon>
        <taxon>Sesamum</taxon>
    </lineage>
</organism>
<name>A0AAW2MF82_SESRA</name>
<evidence type="ECO:0000313" key="1">
    <source>
        <dbReference type="EMBL" id="KAL0329033.1"/>
    </source>
</evidence>
<dbReference type="InterPro" id="IPR043128">
    <property type="entry name" value="Rev_trsase/Diguanyl_cyclase"/>
</dbReference>
<dbReference type="Gene3D" id="3.30.70.270">
    <property type="match status" value="1"/>
</dbReference>
<reference evidence="1" key="1">
    <citation type="submission" date="2020-06" db="EMBL/GenBank/DDBJ databases">
        <authorList>
            <person name="Li T."/>
            <person name="Hu X."/>
            <person name="Zhang T."/>
            <person name="Song X."/>
            <person name="Zhang H."/>
            <person name="Dai N."/>
            <person name="Sheng W."/>
            <person name="Hou X."/>
            <person name="Wei L."/>
        </authorList>
    </citation>
    <scope>NUCLEOTIDE SEQUENCE</scope>
    <source>
        <strain evidence="1">G02</strain>
        <tissue evidence="1">Leaf</tissue>
    </source>
</reference>
<gene>
    <name evidence="1" type="ORF">Sradi_4890000</name>
</gene>
<dbReference type="SUPFAM" id="SSF56672">
    <property type="entry name" value="DNA/RNA polymerases"/>
    <property type="match status" value="1"/>
</dbReference>
<proteinExistence type="predicted"/>